<dbReference type="InterPro" id="IPR058240">
    <property type="entry name" value="rSAM_sf"/>
</dbReference>
<gene>
    <name evidence="6" type="ORF">GCM10022226_64710</name>
</gene>
<dbReference type="InterPro" id="IPR007197">
    <property type="entry name" value="rSAM"/>
</dbReference>
<protein>
    <recommendedName>
        <fullName evidence="5">Radical SAM core domain-containing protein</fullName>
    </recommendedName>
</protein>
<reference evidence="7" key="1">
    <citation type="journal article" date="2019" name="Int. J. Syst. Evol. Microbiol.">
        <title>The Global Catalogue of Microorganisms (GCM) 10K type strain sequencing project: providing services to taxonomists for standard genome sequencing and annotation.</title>
        <authorList>
            <consortium name="The Broad Institute Genomics Platform"/>
            <consortium name="The Broad Institute Genome Sequencing Center for Infectious Disease"/>
            <person name="Wu L."/>
            <person name="Ma J."/>
        </authorList>
    </citation>
    <scope>NUCLEOTIDE SEQUENCE [LARGE SCALE GENOMIC DNA]</scope>
    <source>
        <strain evidence="7">JCM 16908</strain>
    </source>
</reference>
<proteinExistence type="predicted"/>
<dbReference type="Gene3D" id="3.20.20.70">
    <property type="entry name" value="Aldolase class I"/>
    <property type="match status" value="1"/>
</dbReference>
<dbReference type="InterPro" id="IPR013785">
    <property type="entry name" value="Aldolase_TIM"/>
</dbReference>
<dbReference type="PANTHER" id="PTHR43273:SF8">
    <property type="entry name" value="RADICAL SAM DOMAIN PROTEIN"/>
    <property type="match status" value="1"/>
</dbReference>
<dbReference type="Proteomes" id="UP001500888">
    <property type="component" value="Unassembled WGS sequence"/>
</dbReference>
<dbReference type="NCBIfam" id="TIGR04269">
    <property type="entry name" value="SAM_SPASM_FxsB"/>
    <property type="match status" value="1"/>
</dbReference>
<dbReference type="SUPFAM" id="SSF102114">
    <property type="entry name" value="Radical SAM enzymes"/>
    <property type="match status" value="1"/>
</dbReference>
<comment type="caution">
    <text evidence="6">The sequence shown here is derived from an EMBL/GenBank/DDBJ whole genome shotgun (WGS) entry which is preliminary data.</text>
</comment>
<dbReference type="EMBL" id="BAAAZR010000036">
    <property type="protein sequence ID" value="GAA3834379.1"/>
    <property type="molecule type" value="Genomic_DNA"/>
</dbReference>
<evidence type="ECO:0000256" key="2">
    <source>
        <dbReference type="ARBA" id="ARBA00022723"/>
    </source>
</evidence>
<dbReference type="InterPro" id="IPR026337">
    <property type="entry name" value="AKG_HExxH"/>
</dbReference>
<keyword evidence="3" id="KW-0408">Iron</keyword>
<evidence type="ECO:0000259" key="5">
    <source>
        <dbReference type="Pfam" id="PF04055"/>
    </source>
</evidence>
<sequence length="748" mass="80773">MSDQTIAWSAARIADHAKQHELSGVDVVLHGGEPLLAGRERLGRIADELARALDGICELDLKIHTNGVLLDSHFCDLFAERGIKVGISLDGDRVANDRHRVYANGRSSYDKVIRAITLLRERYPELYAGLLCTIDIANDPIAVYEALAELEPPRVDFLLPHATWDQPPPGRTGAYGEWLVQIFDRWITDGRPMTVRLFDSALRTLGTKGSLTESLGIDPSDLVVIETDGSYEQADSLKTAYDGAPATGFTVERHSLDIVARHPGITGRQTGLAGLGDECRSCPVVSSCGGGLYAHRYRTGAGFTNPSVYCADLLRLITHIQHAVSAVGGSTHTLPEPHFAALASGYGGVEAVKCLDEGQQSLRRGLVASVGGASASAEAWRLLTLVDRDARSVLDTVLAHPYVRVWAVQCLTGATDDGHLPSVAAAAAIRAGISASLQVPVRDGALYLPSLGRLDVGKVSEATVESRERRFLVHAEGRTLLVDLDEPGLTPEWFPVRRLVASGMTVALDDVDLYRDCHQWPAAARLSDGEVRRWATMFSQAWDLIVRDHPKYAPGLAEGLDVVMPLVPASDGSDVSSTARDAFGAVAAALPADAAAFALLLIHEFQHVKLGAVLDLHSLYDPKHTGLYYAPWRPDPRPLEGLLQGTYAHLAVTDFWRVRRSIDKQEAGHRAAVQFARWRGQTAEAIDTLANSTALTDTGQRFVRIMRATVQPWLAEHVPTAAENEAAQAADAHRAAWSAHSAEATGGS</sequence>
<feature type="domain" description="Radical SAM core" evidence="5">
    <location>
        <begin position="11"/>
        <end position="124"/>
    </location>
</feature>
<evidence type="ECO:0000313" key="7">
    <source>
        <dbReference type="Proteomes" id="UP001500888"/>
    </source>
</evidence>
<dbReference type="CDD" id="cd01335">
    <property type="entry name" value="Radical_SAM"/>
    <property type="match status" value="1"/>
</dbReference>
<dbReference type="InterPro" id="IPR026335">
    <property type="entry name" value="rSAM_SPASM_FxsB"/>
</dbReference>
<dbReference type="PANTHER" id="PTHR43273">
    <property type="entry name" value="ANAEROBIC SULFATASE-MATURATING ENZYME HOMOLOG ASLB-RELATED"/>
    <property type="match status" value="1"/>
</dbReference>
<evidence type="ECO:0000256" key="4">
    <source>
        <dbReference type="ARBA" id="ARBA00023014"/>
    </source>
</evidence>
<dbReference type="InterPro" id="IPR023867">
    <property type="entry name" value="Sulphatase_maturase_rSAM"/>
</dbReference>
<keyword evidence="7" id="KW-1185">Reference proteome</keyword>
<evidence type="ECO:0000256" key="1">
    <source>
        <dbReference type="ARBA" id="ARBA00022691"/>
    </source>
</evidence>
<dbReference type="Pfam" id="PF04055">
    <property type="entry name" value="Radical_SAM"/>
    <property type="match status" value="1"/>
</dbReference>
<keyword evidence="2" id="KW-0479">Metal-binding</keyword>
<accession>A0ABP7J592</accession>
<dbReference type="NCBIfam" id="TIGR04267">
    <property type="entry name" value="mod_HExxH"/>
    <property type="match status" value="1"/>
</dbReference>
<keyword evidence="4" id="KW-0411">Iron-sulfur</keyword>
<evidence type="ECO:0000256" key="3">
    <source>
        <dbReference type="ARBA" id="ARBA00023004"/>
    </source>
</evidence>
<evidence type="ECO:0000313" key="6">
    <source>
        <dbReference type="EMBL" id="GAA3834379.1"/>
    </source>
</evidence>
<keyword evidence="1" id="KW-0949">S-adenosyl-L-methionine</keyword>
<organism evidence="6 7">
    <name type="scientific">Sphaerisporangium flaviroseum</name>
    <dbReference type="NCBI Taxonomy" id="509199"/>
    <lineage>
        <taxon>Bacteria</taxon>
        <taxon>Bacillati</taxon>
        <taxon>Actinomycetota</taxon>
        <taxon>Actinomycetes</taxon>
        <taxon>Streptosporangiales</taxon>
        <taxon>Streptosporangiaceae</taxon>
        <taxon>Sphaerisporangium</taxon>
    </lineage>
</organism>
<name>A0ABP7J592_9ACTN</name>